<gene>
    <name evidence="1" type="ORF">C7B77_21870</name>
</gene>
<dbReference type="Proteomes" id="UP000238937">
    <property type="component" value="Unassembled WGS sequence"/>
</dbReference>
<dbReference type="EMBL" id="PVWO01000367">
    <property type="protein sequence ID" value="PSB51204.1"/>
    <property type="molecule type" value="Genomic_DNA"/>
</dbReference>
<accession>A0A2T1G1S6</accession>
<dbReference type="RefSeq" id="WP_106309849.1">
    <property type="nucleotide sequence ID" value="NZ_PVWO01000367.1"/>
</dbReference>
<sequence length="141" mass="15803">MTDPIVTIAAAEILKLAFNEFIKTSAGEAAKKLTGEAFTKAEELRQNVVEWFKNKQDIKAEKAITAIQERGSLEALNKLATYLDDEMEIEPIFAQNLQKVAHQIISIQSQFASNRQNINYGRDQINIEHIQGNPRIGGSYP</sequence>
<dbReference type="OrthoDB" id="532849at2"/>
<evidence type="ECO:0000313" key="1">
    <source>
        <dbReference type="EMBL" id="PSB51204.1"/>
    </source>
</evidence>
<organism evidence="1 2">
    <name type="scientific">Chamaesiphon polymorphus CCALA 037</name>
    <dbReference type="NCBI Taxonomy" id="2107692"/>
    <lineage>
        <taxon>Bacteria</taxon>
        <taxon>Bacillati</taxon>
        <taxon>Cyanobacteriota</taxon>
        <taxon>Cyanophyceae</taxon>
        <taxon>Gomontiellales</taxon>
        <taxon>Chamaesiphonaceae</taxon>
        <taxon>Chamaesiphon</taxon>
    </lineage>
</organism>
<keyword evidence="2" id="KW-1185">Reference proteome</keyword>
<name>A0A2T1G1S6_9CYAN</name>
<dbReference type="AlphaFoldDB" id="A0A2T1G1S6"/>
<proteinExistence type="predicted"/>
<evidence type="ECO:0000313" key="2">
    <source>
        <dbReference type="Proteomes" id="UP000238937"/>
    </source>
</evidence>
<comment type="caution">
    <text evidence="1">The sequence shown here is derived from an EMBL/GenBank/DDBJ whole genome shotgun (WGS) entry which is preliminary data.</text>
</comment>
<reference evidence="1 2" key="1">
    <citation type="submission" date="2018-03" db="EMBL/GenBank/DDBJ databases">
        <title>The ancient ancestry and fast evolution of plastids.</title>
        <authorList>
            <person name="Moore K.R."/>
            <person name="Magnabosco C."/>
            <person name="Momper L."/>
            <person name="Gold D.A."/>
            <person name="Bosak T."/>
            <person name="Fournier G.P."/>
        </authorList>
    </citation>
    <scope>NUCLEOTIDE SEQUENCE [LARGE SCALE GENOMIC DNA]</scope>
    <source>
        <strain evidence="1 2">CCALA 037</strain>
    </source>
</reference>
<protein>
    <submittedName>
        <fullName evidence="1">Uncharacterized protein</fullName>
    </submittedName>
</protein>